<keyword evidence="2" id="KW-1185">Reference proteome</keyword>
<dbReference type="EMBL" id="BMRG01000029">
    <property type="protein sequence ID" value="GGP85676.1"/>
    <property type="molecule type" value="Genomic_DNA"/>
</dbReference>
<sequence>MGTSFPFDHKLIVPCETPTLAPKSRTVTPDAVITRRSAAASARVRGEPAEFVTISTLRSTDSHNATT</sequence>
<accession>A0A918EGZ3</accession>
<dbReference type="AlphaFoldDB" id="A0A918EGZ3"/>
<reference evidence="1" key="2">
    <citation type="submission" date="2020-09" db="EMBL/GenBank/DDBJ databases">
        <authorList>
            <person name="Sun Q."/>
            <person name="Ohkuma M."/>
        </authorList>
    </citation>
    <scope>NUCLEOTIDE SEQUENCE</scope>
    <source>
        <strain evidence="1">JCM 3313</strain>
    </source>
</reference>
<protein>
    <submittedName>
        <fullName evidence="1">Uncharacterized protein</fullName>
    </submittedName>
</protein>
<reference evidence="1" key="1">
    <citation type="journal article" date="2014" name="Int. J. Syst. Evol. Microbiol.">
        <title>Complete genome sequence of Corynebacterium casei LMG S-19264T (=DSM 44701T), isolated from a smear-ripened cheese.</title>
        <authorList>
            <consortium name="US DOE Joint Genome Institute (JGI-PGF)"/>
            <person name="Walter F."/>
            <person name="Albersmeier A."/>
            <person name="Kalinowski J."/>
            <person name="Ruckert C."/>
        </authorList>
    </citation>
    <scope>NUCLEOTIDE SEQUENCE</scope>
    <source>
        <strain evidence="1">JCM 3313</strain>
    </source>
</reference>
<proteinExistence type="predicted"/>
<evidence type="ECO:0000313" key="2">
    <source>
        <dbReference type="Proteomes" id="UP000639606"/>
    </source>
</evidence>
<evidence type="ECO:0000313" key="1">
    <source>
        <dbReference type="EMBL" id="GGP85676.1"/>
    </source>
</evidence>
<gene>
    <name evidence="1" type="ORF">GCM10010185_69220</name>
</gene>
<dbReference type="Proteomes" id="UP000639606">
    <property type="component" value="Unassembled WGS sequence"/>
</dbReference>
<name>A0A918EGZ3_9PSEU</name>
<comment type="caution">
    <text evidence="1">The sequence shown here is derived from an EMBL/GenBank/DDBJ whole genome shotgun (WGS) entry which is preliminary data.</text>
</comment>
<organism evidence="1 2">
    <name type="scientific">Saccharothrix coeruleofusca</name>
    <dbReference type="NCBI Taxonomy" id="33919"/>
    <lineage>
        <taxon>Bacteria</taxon>
        <taxon>Bacillati</taxon>
        <taxon>Actinomycetota</taxon>
        <taxon>Actinomycetes</taxon>
        <taxon>Pseudonocardiales</taxon>
        <taxon>Pseudonocardiaceae</taxon>
        <taxon>Saccharothrix</taxon>
    </lineage>
</organism>